<dbReference type="GO" id="GO:1904680">
    <property type="term" value="F:peptide transmembrane transporter activity"/>
    <property type="evidence" value="ECO:0007669"/>
    <property type="project" value="TreeGrafter"/>
</dbReference>
<name>A0A8J6N2K4_9DELT</name>
<feature type="domain" description="Solute-binding protein family 5" evidence="1">
    <location>
        <begin position="86"/>
        <end position="495"/>
    </location>
</feature>
<dbReference type="GO" id="GO:0042597">
    <property type="term" value="C:periplasmic space"/>
    <property type="evidence" value="ECO:0007669"/>
    <property type="project" value="UniProtKB-ARBA"/>
</dbReference>
<dbReference type="CDD" id="cd00995">
    <property type="entry name" value="PBP2_NikA_DppA_OppA_like"/>
    <property type="match status" value="1"/>
</dbReference>
<dbReference type="Gene3D" id="3.10.105.10">
    <property type="entry name" value="Dipeptide-binding Protein, Domain 3"/>
    <property type="match status" value="1"/>
</dbReference>
<dbReference type="SUPFAM" id="SSF53850">
    <property type="entry name" value="Periplasmic binding protein-like II"/>
    <property type="match status" value="1"/>
</dbReference>
<dbReference type="PANTHER" id="PTHR30290">
    <property type="entry name" value="PERIPLASMIC BINDING COMPONENT OF ABC TRANSPORTER"/>
    <property type="match status" value="1"/>
</dbReference>
<dbReference type="PIRSF" id="PIRSF002741">
    <property type="entry name" value="MppA"/>
    <property type="match status" value="1"/>
</dbReference>
<evidence type="ECO:0000313" key="3">
    <source>
        <dbReference type="Proteomes" id="UP000650524"/>
    </source>
</evidence>
<evidence type="ECO:0000259" key="1">
    <source>
        <dbReference type="Pfam" id="PF00496"/>
    </source>
</evidence>
<dbReference type="GO" id="GO:0043190">
    <property type="term" value="C:ATP-binding cassette (ABC) transporter complex"/>
    <property type="evidence" value="ECO:0007669"/>
    <property type="project" value="InterPro"/>
</dbReference>
<organism evidence="2 3">
    <name type="scientific">Candidatus Desulfacyla euxinica</name>
    <dbReference type="NCBI Taxonomy" id="2841693"/>
    <lineage>
        <taxon>Bacteria</taxon>
        <taxon>Deltaproteobacteria</taxon>
        <taxon>Candidatus Desulfacyla</taxon>
    </lineage>
</organism>
<sequence length="582" mass="66403">MNNTQNIHGKPAGKACIYTLFLLFLSGALIDPGHWVSKAYAEEIITIGLLEEPKTLNIWRATDTWSNKVLCQLYQPLYIREPKNLKLVPWLAADDPVYDPAALSYTVKIRPCKWSDGTELTSADVAFTGNIIKTFKVPRFLSKWEFIKKIETPDKHTVRFFLREPRAIFLSRTLTTPIVQKKRWEAIAANLKNLQEPLLALLNEKVNDPVSNGPFVLKEWKKGGALLLEKNEHFFGQGKEISGYLLGPYIDGIIYKFFGTTDAAILALLKGSVDMFWWGLQQGYLQDLEADKDIRIFTNEKSALYYVGFNVRKEPFNDIYFRKAVALLTDKRFIIRKIIQGYALRANSIVPSGNVFWYNPNVPAYGEGLSREDRIRKAYSILSEGGYSWERSPVTLSGKVVNGEEIRLPDGNPMKEFTILTPPADYDPKRAMVGLIIREWLKLLGMPVTSKTMPLRSLIQQVKTRRQFDIFVLGYGNLSLDPDYLRNFFISGNNNPKGWNTSGYNNPRFDRVADASAGAMDPGKRKKLIWDMQDIIMRDLPWLPLYSPKLVEGVRRDRFTGWVSMVGGIGSRWSFCTIKPVK</sequence>
<dbReference type="InterPro" id="IPR030678">
    <property type="entry name" value="Peptide/Ni-bd"/>
</dbReference>
<reference evidence="2 3" key="1">
    <citation type="submission" date="2020-08" db="EMBL/GenBank/DDBJ databases">
        <title>Bridging the membrane lipid divide: bacteria of the FCB group superphylum have the potential to synthesize archaeal ether lipids.</title>
        <authorList>
            <person name="Villanueva L."/>
            <person name="Von Meijenfeldt F.A.B."/>
            <person name="Westbye A.B."/>
            <person name="Yadav S."/>
            <person name="Hopmans E.C."/>
            <person name="Dutilh B.E."/>
            <person name="Sinninghe Damste J.S."/>
        </authorList>
    </citation>
    <scope>NUCLEOTIDE SEQUENCE [LARGE SCALE GENOMIC DNA]</scope>
    <source>
        <strain evidence="2">NIOZ-UU27</strain>
    </source>
</reference>
<dbReference type="Gene3D" id="3.40.190.10">
    <property type="entry name" value="Periplasmic binding protein-like II"/>
    <property type="match status" value="1"/>
</dbReference>
<accession>A0A8J6N2K4</accession>
<proteinExistence type="predicted"/>
<dbReference type="Proteomes" id="UP000650524">
    <property type="component" value="Unassembled WGS sequence"/>
</dbReference>
<dbReference type="InterPro" id="IPR039424">
    <property type="entry name" value="SBP_5"/>
</dbReference>
<dbReference type="Pfam" id="PF00496">
    <property type="entry name" value="SBP_bac_5"/>
    <property type="match status" value="1"/>
</dbReference>
<protein>
    <submittedName>
        <fullName evidence="2">ABC transporter substrate-binding protein</fullName>
    </submittedName>
</protein>
<gene>
    <name evidence="2" type="ORF">H8E19_15000</name>
</gene>
<comment type="caution">
    <text evidence="2">The sequence shown here is derived from an EMBL/GenBank/DDBJ whole genome shotgun (WGS) entry which is preliminary data.</text>
</comment>
<dbReference type="GO" id="GO:0015833">
    <property type="term" value="P:peptide transport"/>
    <property type="evidence" value="ECO:0007669"/>
    <property type="project" value="TreeGrafter"/>
</dbReference>
<dbReference type="AlphaFoldDB" id="A0A8J6N2K4"/>
<evidence type="ECO:0000313" key="2">
    <source>
        <dbReference type="EMBL" id="MBC8178710.1"/>
    </source>
</evidence>
<dbReference type="EMBL" id="JACNJD010000305">
    <property type="protein sequence ID" value="MBC8178710.1"/>
    <property type="molecule type" value="Genomic_DNA"/>
</dbReference>
<dbReference type="InterPro" id="IPR000914">
    <property type="entry name" value="SBP_5_dom"/>
</dbReference>